<feature type="region of interest" description="Disordered" evidence="1">
    <location>
        <begin position="44"/>
        <end position="66"/>
    </location>
</feature>
<keyword evidence="3" id="KW-1185">Reference proteome</keyword>
<reference evidence="2 3" key="1">
    <citation type="journal article" date="2018" name="Proc. R. Soc. B">
        <title>A non-coding region near Follistatin controls head colour polymorphism in the Gouldian finch.</title>
        <authorList>
            <person name="Toomey M.B."/>
            <person name="Marques C.I."/>
            <person name="Andrade P."/>
            <person name="Araujo P.M."/>
            <person name="Sabatino S."/>
            <person name="Gazda M.A."/>
            <person name="Afonso S."/>
            <person name="Lopes R.J."/>
            <person name="Corbo J.C."/>
            <person name="Carneiro M."/>
        </authorList>
    </citation>
    <scope>NUCLEOTIDE SEQUENCE [LARGE SCALE GENOMIC DNA]</scope>
    <source>
        <strain evidence="2">Red01</strain>
        <tissue evidence="2">Muscle</tissue>
    </source>
</reference>
<dbReference type="AlphaFoldDB" id="A0A3L8RXI5"/>
<name>A0A3L8RXI5_CHLGU</name>
<protein>
    <submittedName>
        <fullName evidence="2">Uncharacterized protein</fullName>
    </submittedName>
</protein>
<gene>
    <name evidence="2" type="ORF">DV515_00014610</name>
</gene>
<proteinExistence type="predicted"/>
<dbReference type="EMBL" id="QUSF01000134">
    <property type="protein sequence ID" value="RLV89966.1"/>
    <property type="molecule type" value="Genomic_DNA"/>
</dbReference>
<evidence type="ECO:0000313" key="3">
    <source>
        <dbReference type="Proteomes" id="UP000276834"/>
    </source>
</evidence>
<organism evidence="2 3">
    <name type="scientific">Chloebia gouldiae</name>
    <name type="common">Gouldian finch</name>
    <name type="synonym">Erythrura gouldiae</name>
    <dbReference type="NCBI Taxonomy" id="44316"/>
    <lineage>
        <taxon>Eukaryota</taxon>
        <taxon>Metazoa</taxon>
        <taxon>Chordata</taxon>
        <taxon>Craniata</taxon>
        <taxon>Vertebrata</taxon>
        <taxon>Euteleostomi</taxon>
        <taxon>Archelosauria</taxon>
        <taxon>Archosauria</taxon>
        <taxon>Dinosauria</taxon>
        <taxon>Saurischia</taxon>
        <taxon>Theropoda</taxon>
        <taxon>Coelurosauria</taxon>
        <taxon>Aves</taxon>
        <taxon>Neognathae</taxon>
        <taxon>Neoaves</taxon>
        <taxon>Telluraves</taxon>
        <taxon>Australaves</taxon>
        <taxon>Passeriformes</taxon>
        <taxon>Passeroidea</taxon>
        <taxon>Passeridae</taxon>
        <taxon>Chloebia</taxon>
    </lineage>
</organism>
<comment type="caution">
    <text evidence="2">The sequence shown here is derived from an EMBL/GenBank/DDBJ whole genome shotgun (WGS) entry which is preliminary data.</text>
</comment>
<sequence>MERDRDIPGILQQLRALGSIPGSASPSLGVECQPVQQEWENLDTSRCSGASQIRTEPPLPRPPRRTLGMNLLSERILCSVTRSASILELQRREGPFGAGCGATLGASISQE</sequence>
<feature type="compositionally biased region" description="Polar residues" evidence="1">
    <location>
        <begin position="44"/>
        <end position="53"/>
    </location>
</feature>
<evidence type="ECO:0000256" key="1">
    <source>
        <dbReference type="SAM" id="MobiDB-lite"/>
    </source>
</evidence>
<accession>A0A3L8RXI5</accession>
<evidence type="ECO:0000313" key="2">
    <source>
        <dbReference type="EMBL" id="RLV89966.1"/>
    </source>
</evidence>
<dbReference type="Proteomes" id="UP000276834">
    <property type="component" value="Unassembled WGS sequence"/>
</dbReference>